<sequence length="112" mass="11990">MKRVGSRIANYDWRRLITVVCLSAFVLLTICHAGHCFAQPTAKTTWSMAAADGTDHGAAAGAESVCQFCVQIAEELTFVALAGHNPHSVRVETVVSKLSTRPIPAEFPPPIA</sequence>
<evidence type="ECO:0008006" key="4">
    <source>
        <dbReference type="Google" id="ProtNLM"/>
    </source>
</evidence>
<gene>
    <name evidence="2" type="ORF">CQ14_24555</name>
</gene>
<evidence type="ECO:0000313" key="3">
    <source>
        <dbReference type="Proteomes" id="UP000051660"/>
    </source>
</evidence>
<dbReference type="Proteomes" id="UP000051660">
    <property type="component" value="Unassembled WGS sequence"/>
</dbReference>
<dbReference type="EMBL" id="LLYB01000103">
    <property type="protein sequence ID" value="KRR18567.1"/>
    <property type="molecule type" value="Genomic_DNA"/>
</dbReference>
<proteinExistence type="predicted"/>
<name>A0A0R3ME76_9BRAD</name>
<feature type="chain" id="PRO_5006444005" description="DUF2946 domain-containing protein" evidence="1">
    <location>
        <begin position="39"/>
        <end position="112"/>
    </location>
</feature>
<protein>
    <recommendedName>
        <fullName evidence="4">DUF2946 domain-containing protein</fullName>
    </recommendedName>
</protein>
<evidence type="ECO:0000313" key="2">
    <source>
        <dbReference type="EMBL" id="KRR18567.1"/>
    </source>
</evidence>
<dbReference type="RefSeq" id="WP_057861475.1">
    <property type="nucleotide sequence ID" value="NZ_LLYB01000103.1"/>
</dbReference>
<keyword evidence="1" id="KW-0732">Signal</keyword>
<evidence type="ECO:0000256" key="1">
    <source>
        <dbReference type="SAM" id="SignalP"/>
    </source>
</evidence>
<reference evidence="2 3" key="1">
    <citation type="submission" date="2014-03" db="EMBL/GenBank/DDBJ databases">
        <title>Bradyrhizobium valentinum sp. nov., isolated from effective nodules of Lupinus mariae-josephae, a lupine endemic of basic-lime soils in Eastern Spain.</title>
        <authorList>
            <person name="Duran D."/>
            <person name="Rey L."/>
            <person name="Navarro A."/>
            <person name="Busquets A."/>
            <person name="Imperial J."/>
            <person name="Ruiz-Argueso T."/>
        </authorList>
    </citation>
    <scope>NUCLEOTIDE SEQUENCE [LARGE SCALE GENOMIC DNA]</scope>
    <source>
        <strain evidence="2 3">CCBAU 23086</strain>
    </source>
</reference>
<dbReference type="OrthoDB" id="8236463at2"/>
<dbReference type="AlphaFoldDB" id="A0A0R3ME76"/>
<organism evidence="2 3">
    <name type="scientific">Bradyrhizobium lablabi</name>
    <dbReference type="NCBI Taxonomy" id="722472"/>
    <lineage>
        <taxon>Bacteria</taxon>
        <taxon>Pseudomonadati</taxon>
        <taxon>Pseudomonadota</taxon>
        <taxon>Alphaproteobacteria</taxon>
        <taxon>Hyphomicrobiales</taxon>
        <taxon>Nitrobacteraceae</taxon>
        <taxon>Bradyrhizobium</taxon>
    </lineage>
</organism>
<comment type="caution">
    <text evidence="2">The sequence shown here is derived from an EMBL/GenBank/DDBJ whole genome shotgun (WGS) entry which is preliminary data.</text>
</comment>
<feature type="signal peptide" evidence="1">
    <location>
        <begin position="1"/>
        <end position="38"/>
    </location>
</feature>
<accession>A0A0R3ME76</accession>